<dbReference type="GO" id="GO:0016740">
    <property type="term" value="F:transferase activity"/>
    <property type="evidence" value="ECO:0007669"/>
    <property type="project" value="UniProtKB-KW"/>
</dbReference>
<keyword evidence="4" id="KW-0396">Initiation factor</keyword>
<evidence type="ECO:0000313" key="11">
    <source>
        <dbReference type="Proteomes" id="UP001068021"/>
    </source>
</evidence>
<evidence type="ECO:0000313" key="10">
    <source>
        <dbReference type="EMBL" id="MCZ3374011.1"/>
    </source>
</evidence>
<protein>
    <recommendedName>
        <fullName evidence="2">Bifunctional protein GlmU</fullName>
    </recommendedName>
</protein>
<dbReference type="InterPro" id="IPR056764">
    <property type="entry name" value="LbH_EIF2B3/5"/>
</dbReference>
<dbReference type="Proteomes" id="UP001068021">
    <property type="component" value="Unassembled WGS sequence"/>
</dbReference>
<evidence type="ECO:0000259" key="8">
    <source>
        <dbReference type="Pfam" id="PF25084"/>
    </source>
</evidence>
<dbReference type="SUPFAM" id="SSF51161">
    <property type="entry name" value="Trimeric LpxA-like enzymes"/>
    <property type="match status" value="1"/>
</dbReference>
<dbReference type="EMBL" id="JAPVES010000030">
    <property type="protein sequence ID" value="MCZ3374011.1"/>
    <property type="molecule type" value="Genomic_DNA"/>
</dbReference>
<name>A0A9E4ZYU6_9EURY</name>
<evidence type="ECO:0000256" key="2">
    <source>
        <dbReference type="ARBA" id="ARBA00013414"/>
    </source>
</evidence>
<comment type="caution">
    <text evidence="9">The sequence shown here is derived from an EMBL/GenBank/DDBJ whole genome shotgun (WGS) entry which is preliminary data.</text>
</comment>
<dbReference type="InterPro" id="IPR005835">
    <property type="entry name" value="NTP_transferase_dom"/>
</dbReference>
<evidence type="ECO:0000313" key="9">
    <source>
        <dbReference type="EMBL" id="MCZ3366842.1"/>
    </source>
</evidence>
<dbReference type="EMBL" id="JAPVER010000020">
    <property type="protein sequence ID" value="MCZ3366842.1"/>
    <property type="molecule type" value="Genomic_DNA"/>
</dbReference>
<dbReference type="CDD" id="cd04181">
    <property type="entry name" value="NTP_transferase"/>
    <property type="match status" value="1"/>
</dbReference>
<organism evidence="9 11">
    <name type="scientific">Methanobacterium veterum</name>
    <dbReference type="NCBI Taxonomy" id="408577"/>
    <lineage>
        <taxon>Archaea</taxon>
        <taxon>Methanobacteriati</taxon>
        <taxon>Methanobacteriota</taxon>
        <taxon>Methanomada group</taxon>
        <taxon>Methanobacteria</taxon>
        <taxon>Methanobacteriales</taxon>
        <taxon>Methanobacteriaceae</taxon>
        <taxon>Methanobacterium</taxon>
    </lineage>
</organism>
<dbReference type="Pfam" id="PF00483">
    <property type="entry name" value="NTP_transferase"/>
    <property type="match status" value="1"/>
</dbReference>
<dbReference type="PANTHER" id="PTHR22572">
    <property type="entry name" value="SUGAR-1-PHOSPHATE GUANYL TRANSFERASE"/>
    <property type="match status" value="1"/>
</dbReference>
<dbReference type="AlphaFoldDB" id="A0A9E4ZYU6"/>
<evidence type="ECO:0000256" key="5">
    <source>
        <dbReference type="ARBA" id="ARBA00022679"/>
    </source>
</evidence>
<dbReference type="Gene3D" id="3.90.550.10">
    <property type="entry name" value="Spore Coat Polysaccharide Biosynthesis Protein SpsA, Chain A"/>
    <property type="match status" value="1"/>
</dbReference>
<dbReference type="SUPFAM" id="SSF53448">
    <property type="entry name" value="Nucleotide-diphospho-sugar transferases"/>
    <property type="match status" value="1"/>
</dbReference>
<proteinExistence type="predicted"/>
<dbReference type="InterPro" id="IPR050486">
    <property type="entry name" value="Mannose-1P_guanyltransferase"/>
</dbReference>
<dbReference type="Proteomes" id="UP001074446">
    <property type="component" value="Unassembled WGS sequence"/>
</dbReference>
<reference evidence="9" key="1">
    <citation type="submission" date="2022-12" db="EMBL/GenBank/DDBJ databases">
        <title>Reclassification of two methanogenic archaea species isolated from the Kolyma lowland permafrost.</title>
        <authorList>
            <person name="Trubitsyn V.E."/>
            <person name="Rivkina E.M."/>
            <person name="Shcherbakova V.A."/>
        </authorList>
    </citation>
    <scope>NUCLEOTIDE SEQUENCE</scope>
    <source>
        <strain evidence="9">M2</strain>
        <strain evidence="10">MK4</strain>
    </source>
</reference>
<accession>A0A9E4ZYU6</accession>
<dbReference type="Gene3D" id="2.160.10.10">
    <property type="entry name" value="Hexapeptide repeat proteins"/>
    <property type="match status" value="2"/>
</dbReference>
<keyword evidence="5" id="KW-0808">Transferase</keyword>
<feature type="domain" description="Nucleotidyl transferase" evidence="7">
    <location>
        <begin position="7"/>
        <end position="238"/>
    </location>
</feature>
<dbReference type="Pfam" id="PF25084">
    <property type="entry name" value="LbH_EIF2B"/>
    <property type="match status" value="1"/>
</dbReference>
<dbReference type="FunFam" id="3.90.550.10:FF:000013">
    <property type="entry name" value="mannose-1-phosphate guanyltransferase beta"/>
    <property type="match status" value="1"/>
</dbReference>
<evidence type="ECO:0000256" key="3">
    <source>
        <dbReference type="ARBA" id="ARBA00022490"/>
    </source>
</evidence>
<evidence type="ECO:0000259" key="7">
    <source>
        <dbReference type="Pfam" id="PF00483"/>
    </source>
</evidence>
<evidence type="ECO:0000256" key="6">
    <source>
        <dbReference type="ARBA" id="ARBA00022917"/>
    </source>
</evidence>
<gene>
    <name evidence="10" type="ORF">O3H35_15275</name>
    <name evidence="9" type="ORF">O3H54_13220</name>
</gene>
<keyword evidence="6" id="KW-0648">Protein biosynthesis</keyword>
<keyword evidence="11" id="KW-1185">Reference proteome</keyword>
<comment type="subcellular location">
    <subcellularLocation>
        <location evidence="1">Cytoplasm</location>
        <location evidence="1">Cytosol</location>
    </subcellularLocation>
</comment>
<dbReference type="InterPro" id="IPR011004">
    <property type="entry name" value="Trimer_LpxA-like_sf"/>
</dbReference>
<evidence type="ECO:0000256" key="1">
    <source>
        <dbReference type="ARBA" id="ARBA00004514"/>
    </source>
</evidence>
<sequence>MGDIIRTIMMAGGKGTRLRPLTLVRPKPMIPLVNKPIIEYTVNKLKKSGFNDLIMTLNYMSTNIKKYFKDGSEFGIDIRYSVEKWPLGTGGSVKKAEKYIDDTFMVVSGDVLTDVDFKDVVRYHKEKGAIATMVLTEVEDPTHFGIAVMDRDHKITEYLEKPSPEEAFSNVANTGIYIFEPEIFDFFDDKEKEVDFSKDIFPEVIKQDAGIYGYVFDGYWNDIGRPETYLEATYDILDQKTDQNFYKTKMEESIGKIGNIWVGENVFIDEKARIEGPVVIGNNCTIEEGCKISRGSVIGDNVSIGKDVNIDGAVLFPNSIIEDNSFLNGCIIDTKCLIDKNTVVENGVVTGSLVEIGRNSIVRSSRSITNNMKIVPNSIIDSDYVLEAK</sequence>
<dbReference type="InterPro" id="IPR029044">
    <property type="entry name" value="Nucleotide-diphossugar_trans"/>
</dbReference>
<keyword evidence="3" id="KW-0963">Cytoplasm</keyword>
<feature type="domain" description="EIF2B subunit epsilon/gamma LbH" evidence="8">
    <location>
        <begin position="258"/>
        <end position="360"/>
    </location>
</feature>
<dbReference type="RefSeq" id="WP_084689218.1">
    <property type="nucleotide sequence ID" value="NZ_JAPVER010000020.1"/>
</dbReference>
<evidence type="ECO:0000256" key="4">
    <source>
        <dbReference type="ARBA" id="ARBA00022540"/>
    </source>
</evidence>